<name>A0A1W1CBQ2_9ZZZZ</name>
<evidence type="ECO:0000313" key="1">
    <source>
        <dbReference type="EMBL" id="SFV63216.1"/>
    </source>
</evidence>
<dbReference type="InterPro" id="IPR023614">
    <property type="entry name" value="Porin_dom_sf"/>
</dbReference>
<reference evidence="1" key="1">
    <citation type="submission" date="2016-10" db="EMBL/GenBank/DDBJ databases">
        <authorList>
            <person name="de Groot N.N."/>
        </authorList>
    </citation>
    <scope>NUCLEOTIDE SEQUENCE</scope>
</reference>
<dbReference type="Gene3D" id="2.40.160.10">
    <property type="entry name" value="Porin"/>
    <property type="match status" value="1"/>
</dbReference>
<dbReference type="AlphaFoldDB" id="A0A1W1CBQ2"/>
<evidence type="ECO:0008006" key="2">
    <source>
        <dbReference type="Google" id="ProtNLM"/>
    </source>
</evidence>
<sequence>MKKTLLLSVVASTMIMAGGDIAPVEPVVETPAPVATGWDFGGQAVVYYQTRDSKANDLFSKEASGAAAGLQVHAVNKDIFAGIGAGFEVSGISDLYLAPEVVSYLVQSANNRVNAEDLLNNRASVDSGAEITQAYLTYAFGNTSIKLGRQQLPKALSPFAFSEGWNVFKNTYDAALVVNTDLTDTTIVFADVKGANNIFNLGNFSEVNANDGVYMLTAQNKSVENLTLTGSYYYAPNVIGTDDLHILWADAKYNAGSFNVALQGGTVKSDGFVNDTVAFGAKAGGNFGMFDASVAYSHVDDGDAGVFNVGGVKTPLYTQMILNQNAIKSDNDTVVARVGAKALGGKFGLAYGYSDLGSAALATDKTHKGSGKYQEVDLTYKTKVFNDSTTLFAGYVYTDDDRMKDSQNLIRVWGRYNF</sequence>
<dbReference type="SUPFAM" id="SSF56935">
    <property type="entry name" value="Porins"/>
    <property type="match status" value="1"/>
</dbReference>
<accession>A0A1W1CBQ2</accession>
<dbReference type="EMBL" id="FPHI01000023">
    <property type="protein sequence ID" value="SFV63216.1"/>
    <property type="molecule type" value="Genomic_DNA"/>
</dbReference>
<organism evidence="1">
    <name type="scientific">hydrothermal vent metagenome</name>
    <dbReference type="NCBI Taxonomy" id="652676"/>
    <lineage>
        <taxon>unclassified sequences</taxon>
        <taxon>metagenomes</taxon>
        <taxon>ecological metagenomes</taxon>
    </lineage>
</organism>
<protein>
    <recommendedName>
        <fullName evidence="2">Outer membrane porin</fullName>
    </recommendedName>
</protein>
<proteinExistence type="predicted"/>
<gene>
    <name evidence="1" type="ORF">MNB_SV-3-1635</name>
</gene>